<organism evidence="4 5">
    <name type="scientific">Paenibacillus tyrfis</name>
    <dbReference type="NCBI Taxonomy" id="1501230"/>
    <lineage>
        <taxon>Bacteria</taxon>
        <taxon>Bacillati</taxon>
        <taxon>Bacillota</taxon>
        <taxon>Bacilli</taxon>
        <taxon>Bacillales</taxon>
        <taxon>Paenibacillaceae</taxon>
        <taxon>Paenibacillus</taxon>
    </lineage>
</organism>
<name>A0A081P0F8_9BACL</name>
<dbReference type="Gene3D" id="1.10.10.1150">
    <property type="entry name" value="Coenzyme PQQ synthesis protein D (PqqD)"/>
    <property type="match status" value="1"/>
</dbReference>
<dbReference type="Pfam" id="PF05402">
    <property type="entry name" value="PqqD"/>
    <property type="match status" value="1"/>
</dbReference>
<dbReference type="InterPro" id="IPR041881">
    <property type="entry name" value="PqqD_sf"/>
</dbReference>
<dbReference type="AlphaFoldDB" id="A0A081P0F8"/>
<comment type="subunit">
    <text evidence="2">Monomer. Interacts with PqqE.</text>
</comment>
<gene>
    <name evidence="4" type="ORF">ET33_10825</name>
</gene>
<evidence type="ECO:0000256" key="2">
    <source>
        <dbReference type="ARBA" id="ARBA00011741"/>
    </source>
</evidence>
<protein>
    <recommendedName>
        <fullName evidence="6">Pyrroloquinoline quinone biosynthesis protein PqqD</fullName>
    </recommendedName>
</protein>
<accession>A0A081P0F8</accession>
<dbReference type="RefSeq" id="WP_051775493.1">
    <property type="nucleotide sequence ID" value="NZ_JNVM01000017.1"/>
</dbReference>
<keyword evidence="3" id="KW-0884">PQQ biosynthesis</keyword>
<dbReference type="EMBL" id="JNVM01000017">
    <property type="protein sequence ID" value="KEQ24181.1"/>
    <property type="molecule type" value="Genomic_DNA"/>
</dbReference>
<dbReference type="GO" id="GO:0048038">
    <property type="term" value="F:quinone binding"/>
    <property type="evidence" value="ECO:0007669"/>
    <property type="project" value="InterPro"/>
</dbReference>
<dbReference type="UniPathway" id="UPA00539"/>
<evidence type="ECO:0000313" key="5">
    <source>
        <dbReference type="Proteomes" id="UP000028123"/>
    </source>
</evidence>
<dbReference type="eggNOG" id="ENOG5030K8Z">
    <property type="taxonomic scope" value="Bacteria"/>
</dbReference>
<reference evidence="4 5" key="1">
    <citation type="submission" date="2014-06" db="EMBL/GenBank/DDBJ databases">
        <title>Draft genome sequence of Paenibacillus sp. MSt1.</title>
        <authorList>
            <person name="Aw Y.K."/>
            <person name="Ong K.S."/>
            <person name="Gan H.M."/>
            <person name="Lee S.M."/>
        </authorList>
    </citation>
    <scope>NUCLEOTIDE SEQUENCE [LARGE SCALE GENOMIC DNA]</scope>
    <source>
        <strain evidence="4 5">MSt1</strain>
    </source>
</reference>
<dbReference type="GO" id="GO:0018189">
    <property type="term" value="P:pyrroloquinoline quinone biosynthetic process"/>
    <property type="evidence" value="ECO:0007669"/>
    <property type="project" value="UniProtKB-UniPathway"/>
</dbReference>
<evidence type="ECO:0000313" key="4">
    <source>
        <dbReference type="EMBL" id="KEQ24181.1"/>
    </source>
</evidence>
<proteinExistence type="predicted"/>
<comment type="caution">
    <text evidence="4">The sequence shown here is derived from an EMBL/GenBank/DDBJ whole genome shotgun (WGS) entry which is preliminary data.</text>
</comment>
<evidence type="ECO:0000256" key="3">
    <source>
        <dbReference type="ARBA" id="ARBA00022905"/>
    </source>
</evidence>
<dbReference type="OrthoDB" id="7995890at2"/>
<dbReference type="NCBIfam" id="TIGR03859">
    <property type="entry name" value="PQQ_PqqD"/>
    <property type="match status" value="1"/>
</dbReference>
<sequence length="91" mass="10480">MSWGLQERPAIRPPARMKYDALRKQELLLLPERVVQLNETAGAILRLCDGQRTVGELTRELEARYGQTGLQDEIAEFLTQAAEEGWVERWI</sequence>
<dbReference type="InterPro" id="IPR008792">
    <property type="entry name" value="PQQD"/>
</dbReference>
<dbReference type="InterPro" id="IPR022479">
    <property type="entry name" value="PqqD_bac"/>
</dbReference>
<evidence type="ECO:0000256" key="1">
    <source>
        <dbReference type="ARBA" id="ARBA00004886"/>
    </source>
</evidence>
<evidence type="ECO:0008006" key="6">
    <source>
        <dbReference type="Google" id="ProtNLM"/>
    </source>
</evidence>
<dbReference type="Proteomes" id="UP000028123">
    <property type="component" value="Unassembled WGS sequence"/>
</dbReference>
<keyword evidence="5" id="KW-1185">Reference proteome</keyword>
<comment type="pathway">
    <text evidence="1">Cofactor biosynthesis; pyrroloquinoline quinone biosynthesis.</text>
</comment>